<dbReference type="Gene3D" id="3.20.20.450">
    <property type="entry name" value="EAL domain"/>
    <property type="match status" value="1"/>
</dbReference>
<dbReference type="PANTHER" id="PTHR33121:SF76">
    <property type="entry name" value="SIGNALING PROTEIN"/>
    <property type="match status" value="1"/>
</dbReference>
<dbReference type="RefSeq" id="WP_240132509.1">
    <property type="nucleotide sequence ID" value="NZ_JACSDI010000023.1"/>
</dbReference>
<keyword evidence="3" id="KW-1185">Reference proteome</keyword>
<dbReference type="InterPro" id="IPR050706">
    <property type="entry name" value="Cyclic-di-GMP_PDE-like"/>
</dbReference>
<dbReference type="PROSITE" id="PS50883">
    <property type="entry name" value="EAL"/>
    <property type="match status" value="1"/>
</dbReference>
<evidence type="ECO:0000313" key="3">
    <source>
        <dbReference type="Proteomes" id="UP000829384"/>
    </source>
</evidence>
<dbReference type="CDD" id="cd01948">
    <property type="entry name" value="EAL"/>
    <property type="match status" value="1"/>
</dbReference>
<dbReference type="Pfam" id="PF00563">
    <property type="entry name" value="EAL"/>
    <property type="match status" value="1"/>
</dbReference>
<dbReference type="EMBL" id="JACSDI010000023">
    <property type="protein sequence ID" value="MCG9966057.1"/>
    <property type="molecule type" value="Genomic_DNA"/>
</dbReference>
<dbReference type="InterPro" id="IPR001633">
    <property type="entry name" value="EAL_dom"/>
</dbReference>
<dbReference type="SUPFAM" id="SSF141868">
    <property type="entry name" value="EAL domain-like"/>
    <property type="match status" value="1"/>
</dbReference>
<reference evidence="2 3" key="1">
    <citation type="submission" date="2020-08" db="EMBL/GenBank/DDBJ databases">
        <title>Whole genome sequence of Shewanella sp strain PS-2.</title>
        <authorList>
            <person name="Das S.K."/>
        </authorList>
    </citation>
    <scope>NUCLEOTIDE SEQUENCE [LARGE SCALE GENOMIC DNA]</scope>
    <source>
        <strain evidence="2 3">PS-2</strain>
    </source>
</reference>
<dbReference type="Proteomes" id="UP000829384">
    <property type="component" value="Unassembled WGS sequence"/>
</dbReference>
<name>A0ABS9R0C8_9GAMM</name>
<organism evidence="2 3">
    <name type="scientific">Shewanella cutis</name>
    <dbReference type="NCBI Taxonomy" id="2766780"/>
    <lineage>
        <taxon>Bacteria</taxon>
        <taxon>Pseudomonadati</taxon>
        <taxon>Pseudomonadota</taxon>
        <taxon>Gammaproteobacteria</taxon>
        <taxon>Alteromonadales</taxon>
        <taxon>Shewanellaceae</taxon>
        <taxon>Shewanella</taxon>
    </lineage>
</organism>
<dbReference type="InterPro" id="IPR035919">
    <property type="entry name" value="EAL_sf"/>
</dbReference>
<evidence type="ECO:0000259" key="1">
    <source>
        <dbReference type="PROSITE" id="PS50883"/>
    </source>
</evidence>
<accession>A0ABS9R0C8</accession>
<protein>
    <submittedName>
        <fullName evidence="2">EAL domain-containing protein</fullName>
    </submittedName>
</protein>
<comment type="caution">
    <text evidence="2">The sequence shown here is derived from an EMBL/GenBank/DDBJ whole genome shotgun (WGS) entry which is preliminary data.</text>
</comment>
<evidence type="ECO:0000313" key="2">
    <source>
        <dbReference type="EMBL" id="MCG9966057.1"/>
    </source>
</evidence>
<sequence>MINDKDNQSKFKVVENIEFKKILNNNHLFSYVQLIVDLKSCTNFGYEFLIRGPVNSRLHAADKLFYFAKELGLQRNLEIASINLHLNNASNSSLNGCFTINLTPTLLLDEEVQNILINYKFPHKIKIEFTEHLNIEDWKPINKHIEKLKCYGYDFWLDDVGCGYFDLSLVNEIKPDVVKLCIKIISKLNFDESLIKDISQLVENVHKYGGMVLAEGVENANQLTIIKNLNIDLAQGYFFGKPTPLI</sequence>
<feature type="domain" description="EAL" evidence="1">
    <location>
        <begin position="12"/>
        <end position="246"/>
    </location>
</feature>
<gene>
    <name evidence="2" type="ORF">H9J30_19380</name>
</gene>
<proteinExistence type="predicted"/>
<dbReference type="PANTHER" id="PTHR33121">
    <property type="entry name" value="CYCLIC DI-GMP PHOSPHODIESTERASE PDEF"/>
    <property type="match status" value="1"/>
</dbReference>
<dbReference type="SMART" id="SM00052">
    <property type="entry name" value="EAL"/>
    <property type="match status" value="1"/>
</dbReference>